<dbReference type="Proteomes" id="UP000663887">
    <property type="component" value="Unassembled WGS sequence"/>
</dbReference>
<keyword evidence="1" id="KW-1133">Transmembrane helix</keyword>
<dbReference type="GO" id="GO:0016746">
    <property type="term" value="F:acyltransferase activity"/>
    <property type="evidence" value="ECO:0007669"/>
    <property type="project" value="InterPro"/>
</dbReference>
<evidence type="ECO:0000313" key="2">
    <source>
        <dbReference type="EMBL" id="CAF2223399.1"/>
    </source>
</evidence>
<dbReference type="InterPro" id="IPR009447">
    <property type="entry name" value="PIGW/GWT1"/>
</dbReference>
<protein>
    <submittedName>
        <fullName evidence="2">Uncharacterized protein</fullName>
    </submittedName>
</protein>
<dbReference type="AlphaFoldDB" id="A0A817A098"/>
<gene>
    <name evidence="2" type="ORF">XDN619_LOCUS33920</name>
</gene>
<name>A0A817A098_9BILA</name>
<comment type="caution">
    <text evidence="2">The sequence shown here is derived from an EMBL/GenBank/DDBJ whole genome shotgun (WGS) entry which is preliminary data.</text>
</comment>
<feature type="transmembrane region" description="Helical" evidence="1">
    <location>
        <begin position="65"/>
        <end position="98"/>
    </location>
</feature>
<organism evidence="2 3">
    <name type="scientific">Rotaria magnacalcarata</name>
    <dbReference type="NCBI Taxonomy" id="392030"/>
    <lineage>
        <taxon>Eukaryota</taxon>
        <taxon>Metazoa</taxon>
        <taxon>Spiralia</taxon>
        <taxon>Gnathifera</taxon>
        <taxon>Rotifera</taxon>
        <taxon>Eurotatoria</taxon>
        <taxon>Bdelloidea</taxon>
        <taxon>Philodinida</taxon>
        <taxon>Philodinidae</taxon>
        <taxon>Rotaria</taxon>
    </lineage>
</organism>
<dbReference type="EMBL" id="CAJNRG010017387">
    <property type="protein sequence ID" value="CAF2223399.1"/>
    <property type="molecule type" value="Genomic_DNA"/>
</dbReference>
<sequence length="131" mass="15282">MMDDYRQRKERFVSNLNGTTLFETGSVMITICSTYFLCQTLKSFISWPNIEKLSWMNYVIENVTLVIPMICVCTFLSSFSTWFHVILWLISILIYFLTKPTSSVSLVSSTSYSRNISWSNTDCNMYMYTCS</sequence>
<accession>A0A817A098</accession>
<evidence type="ECO:0000256" key="1">
    <source>
        <dbReference type="SAM" id="Phobius"/>
    </source>
</evidence>
<dbReference type="GO" id="GO:0006506">
    <property type="term" value="P:GPI anchor biosynthetic process"/>
    <property type="evidence" value="ECO:0007669"/>
    <property type="project" value="InterPro"/>
</dbReference>
<dbReference type="GO" id="GO:0016020">
    <property type="term" value="C:membrane"/>
    <property type="evidence" value="ECO:0007669"/>
    <property type="project" value="InterPro"/>
</dbReference>
<evidence type="ECO:0000313" key="3">
    <source>
        <dbReference type="Proteomes" id="UP000663887"/>
    </source>
</evidence>
<reference evidence="2" key="1">
    <citation type="submission" date="2021-02" db="EMBL/GenBank/DDBJ databases">
        <authorList>
            <person name="Nowell W R."/>
        </authorList>
    </citation>
    <scope>NUCLEOTIDE SEQUENCE</scope>
</reference>
<proteinExistence type="predicted"/>
<dbReference type="Pfam" id="PF06423">
    <property type="entry name" value="GWT1"/>
    <property type="match status" value="1"/>
</dbReference>
<keyword evidence="1" id="KW-0472">Membrane</keyword>
<keyword evidence="1" id="KW-0812">Transmembrane</keyword>